<dbReference type="PANTHER" id="PTHR43689:SF8">
    <property type="entry name" value="ALPHA_BETA-HYDROLASES SUPERFAMILY PROTEIN"/>
    <property type="match status" value="1"/>
</dbReference>
<keyword evidence="2" id="KW-0378">Hydrolase</keyword>
<reference evidence="2" key="1">
    <citation type="submission" date="2022-06" db="EMBL/GenBank/DDBJ databases">
        <title>Sneathiella actinostolidae sp. nov., isolated from a sea anemonein the Western Pacific Ocean.</title>
        <authorList>
            <person name="Wei M.J."/>
        </authorList>
    </citation>
    <scope>NUCLEOTIDE SEQUENCE</scope>
    <source>
        <strain evidence="2">PHK-P5</strain>
    </source>
</reference>
<dbReference type="InterPro" id="IPR000073">
    <property type="entry name" value="AB_hydrolase_1"/>
</dbReference>
<dbReference type="Gene3D" id="3.40.50.1820">
    <property type="entry name" value="alpha/beta hydrolase"/>
    <property type="match status" value="1"/>
</dbReference>
<evidence type="ECO:0000313" key="2">
    <source>
        <dbReference type="EMBL" id="USG60534.1"/>
    </source>
</evidence>
<protein>
    <submittedName>
        <fullName evidence="2">Alpha/beta hydrolase</fullName>
    </submittedName>
</protein>
<dbReference type="Proteomes" id="UP001056291">
    <property type="component" value="Chromosome"/>
</dbReference>
<evidence type="ECO:0000259" key="1">
    <source>
        <dbReference type="Pfam" id="PF12697"/>
    </source>
</evidence>
<accession>A0ABY4W0Q1</accession>
<name>A0ABY4W0Q1_9PROT</name>
<dbReference type="GO" id="GO:0016787">
    <property type="term" value="F:hydrolase activity"/>
    <property type="evidence" value="ECO:0007669"/>
    <property type="project" value="UniProtKB-KW"/>
</dbReference>
<keyword evidence="3" id="KW-1185">Reference proteome</keyword>
<dbReference type="EMBL" id="CP098747">
    <property type="protein sequence ID" value="USG60534.1"/>
    <property type="molecule type" value="Genomic_DNA"/>
</dbReference>
<dbReference type="SUPFAM" id="SSF53474">
    <property type="entry name" value="alpha/beta-Hydrolases"/>
    <property type="match status" value="1"/>
</dbReference>
<proteinExistence type="predicted"/>
<dbReference type="PANTHER" id="PTHR43689">
    <property type="entry name" value="HYDROLASE"/>
    <property type="match status" value="1"/>
</dbReference>
<evidence type="ECO:0000313" key="3">
    <source>
        <dbReference type="Proteomes" id="UP001056291"/>
    </source>
</evidence>
<dbReference type="RefSeq" id="WP_251933415.1">
    <property type="nucleotide sequence ID" value="NZ_CP098747.1"/>
</dbReference>
<dbReference type="InterPro" id="IPR029058">
    <property type="entry name" value="AB_hydrolase_fold"/>
</dbReference>
<dbReference type="Pfam" id="PF12697">
    <property type="entry name" value="Abhydrolase_6"/>
    <property type="match status" value="1"/>
</dbReference>
<organism evidence="2 3">
    <name type="scientific">Sneathiella marina</name>
    <dbReference type="NCBI Taxonomy" id="2950108"/>
    <lineage>
        <taxon>Bacteria</taxon>
        <taxon>Pseudomonadati</taxon>
        <taxon>Pseudomonadota</taxon>
        <taxon>Alphaproteobacteria</taxon>
        <taxon>Sneathiellales</taxon>
        <taxon>Sneathiellaceae</taxon>
        <taxon>Sneathiella</taxon>
    </lineage>
</organism>
<feature type="domain" description="AB hydrolase-1" evidence="1">
    <location>
        <begin position="33"/>
        <end position="248"/>
    </location>
</feature>
<sequence>MSVAIKTDIADISGSAIEYRLIAASEHGRPTLVFMHEGLGCAALWKDFPDQLCQMTGSPGLVYSRLGYGSSGPCDLPRPLDYMQHEATEMLPQILAHFEIENFALVGHSDGASISLIYAGAAKLPAPRAVIAMAPHVYCEDISVQGIRFAKRAYDQADLKTKLEKFHGMNTETAFRGWNDAWLDPAFRSWNIENYLPAISVPVFVIQGLDDNYGTLAQIETIESATGGSFQKLLLAGCGHSPWSEKRDMVLGASVPFLRDIS</sequence>
<gene>
    <name evidence="2" type="ORF">NBZ79_15315</name>
</gene>